<reference evidence="1" key="2">
    <citation type="submission" date="2023-05" db="EMBL/GenBank/DDBJ databases">
        <authorList>
            <person name="Schelkunov M.I."/>
        </authorList>
    </citation>
    <scope>NUCLEOTIDE SEQUENCE</scope>
    <source>
        <strain evidence="1">Hsosn_3</strain>
        <tissue evidence="1">Leaf</tissue>
    </source>
</reference>
<organism evidence="1 2">
    <name type="scientific">Heracleum sosnowskyi</name>
    <dbReference type="NCBI Taxonomy" id="360622"/>
    <lineage>
        <taxon>Eukaryota</taxon>
        <taxon>Viridiplantae</taxon>
        <taxon>Streptophyta</taxon>
        <taxon>Embryophyta</taxon>
        <taxon>Tracheophyta</taxon>
        <taxon>Spermatophyta</taxon>
        <taxon>Magnoliopsida</taxon>
        <taxon>eudicotyledons</taxon>
        <taxon>Gunneridae</taxon>
        <taxon>Pentapetalae</taxon>
        <taxon>asterids</taxon>
        <taxon>campanulids</taxon>
        <taxon>Apiales</taxon>
        <taxon>Apiaceae</taxon>
        <taxon>Apioideae</taxon>
        <taxon>apioid superclade</taxon>
        <taxon>Tordylieae</taxon>
        <taxon>Tordyliinae</taxon>
        <taxon>Heracleum</taxon>
    </lineage>
</organism>
<protein>
    <submittedName>
        <fullName evidence="1">Uncharacterized protein</fullName>
    </submittedName>
</protein>
<dbReference type="Proteomes" id="UP001237642">
    <property type="component" value="Unassembled WGS sequence"/>
</dbReference>
<reference evidence="1" key="1">
    <citation type="submission" date="2023-02" db="EMBL/GenBank/DDBJ databases">
        <title>Genome of toxic invasive species Heracleum sosnowskyi carries increased number of genes despite the absence of recent whole-genome duplications.</title>
        <authorList>
            <person name="Schelkunov M."/>
            <person name="Shtratnikova V."/>
            <person name="Makarenko M."/>
            <person name="Klepikova A."/>
            <person name="Omelchenko D."/>
            <person name="Novikova G."/>
            <person name="Obukhova E."/>
            <person name="Bogdanov V."/>
            <person name="Penin A."/>
            <person name="Logacheva M."/>
        </authorList>
    </citation>
    <scope>NUCLEOTIDE SEQUENCE</scope>
    <source>
        <strain evidence="1">Hsosn_3</strain>
        <tissue evidence="1">Leaf</tissue>
    </source>
</reference>
<sequence>MPLHFIRCLVANSQPWRYSANDQVCPYHTQPEPFQRLYSALLSNCWVSLCLEAATLERVRNSSLIERSCAEDERALIAILEPLHHANKIQEFSNRISFNFSLANQEADDKIWLCWNHEVHVVLVAKTKGKS</sequence>
<gene>
    <name evidence="1" type="ORF">POM88_001768</name>
</gene>
<accession>A0AAD8JFL1</accession>
<dbReference type="EMBL" id="JAUIZM010000001">
    <property type="protein sequence ID" value="KAK1402163.1"/>
    <property type="molecule type" value="Genomic_DNA"/>
</dbReference>
<dbReference type="AlphaFoldDB" id="A0AAD8JFL1"/>
<evidence type="ECO:0000313" key="1">
    <source>
        <dbReference type="EMBL" id="KAK1402163.1"/>
    </source>
</evidence>
<keyword evidence="2" id="KW-1185">Reference proteome</keyword>
<name>A0AAD8JFL1_9APIA</name>
<proteinExistence type="predicted"/>
<comment type="caution">
    <text evidence="1">The sequence shown here is derived from an EMBL/GenBank/DDBJ whole genome shotgun (WGS) entry which is preliminary data.</text>
</comment>
<evidence type="ECO:0000313" key="2">
    <source>
        <dbReference type="Proteomes" id="UP001237642"/>
    </source>
</evidence>